<protein>
    <recommendedName>
        <fullName evidence="2">DUF642 domain-containing protein</fullName>
    </recommendedName>
</protein>
<dbReference type="InterPro" id="IPR006946">
    <property type="entry name" value="DGR2-like_dom"/>
</dbReference>
<keyword evidence="4" id="KW-1185">Reference proteome</keyword>
<evidence type="ECO:0000256" key="1">
    <source>
        <dbReference type="SAM" id="SignalP"/>
    </source>
</evidence>
<dbReference type="AlphaFoldDB" id="A0A918AUK8"/>
<dbReference type="Gene3D" id="2.60.120.260">
    <property type="entry name" value="Galactose-binding domain-like"/>
    <property type="match status" value="1"/>
</dbReference>
<evidence type="ECO:0000259" key="2">
    <source>
        <dbReference type="Pfam" id="PF04862"/>
    </source>
</evidence>
<dbReference type="RefSeq" id="WP_189227577.1">
    <property type="nucleotide sequence ID" value="NZ_BMRG01000029.1"/>
</dbReference>
<gene>
    <name evidence="3" type="ORF">GCM10010185_69620</name>
</gene>
<comment type="caution">
    <text evidence="3">The sequence shown here is derived from an EMBL/GenBank/DDBJ whole genome shotgun (WGS) entry which is preliminary data.</text>
</comment>
<evidence type="ECO:0000313" key="4">
    <source>
        <dbReference type="Proteomes" id="UP000639606"/>
    </source>
</evidence>
<proteinExistence type="predicted"/>
<sequence length="194" mass="19777">MSRKRAFIVAITAGLLLVGTTTGAAASARVAALFGNGGFETPRAPQNSFTNLGTGSAIGPWRVTGGNVDLIGAGYWQAAEGDQSVDLNGVQPGAVSQTFDTIPGVRYDVGYSIAGNTAAGPVVKTGRALVDGQNFQDFTFDITGRTPAAMGYVTRAFSFVATNPTTTLTFASTTPSSANGPVLDNVTVKPCGCC</sequence>
<dbReference type="Pfam" id="PF04862">
    <property type="entry name" value="DUF642"/>
    <property type="match status" value="1"/>
</dbReference>
<reference evidence="3" key="1">
    <citation type="journal article" date="2014" name="Int. J. Syst. Evol. Microbiol.">
        <title>Complete genome sequence of Corynebacterium casei LMG S-19264T (=DSM 44701T), isolated from a smear-ripened cheese.</title>
        <authorList>
            <consortium name="US DOE Joint Genome Institute (JGI-PGF)"/>
            <person name="Walter F."/>
            <person name="Albersmeier A."/>
            <person name="Kalinowski J."/>
            <person name="Ruckert C."/>
        </authorList>
    </citation>
    <scope>NUCLEOTIDE SEQUENCE</scope>
    <source>
        <strain evidence="3">JCM 3313</strain>
    </source>
</reference>
<dbReference type="InterPro" id="IPR027576">
    <property type="entry name" value="Choice_anch_C_dom"/>
</dbReference>
<organism evidence="3 4">
    <name type="scientific">Saccharothrix coeruleofusca</name>
    <dbReference type="NCBI Taxonomy" id="33919"/>
    <lineage>
        <taxon>Bacteria</taxon>
        <taxon>Bacillati</taxon>
        <taxon>Actinomycetota</taxon>
        <taxon>Actinomycetes</taxon>
        <taxon>Pseudonocardiales</taxon>
        <taxon>Pseudonocardiaceae</taxon>
        <taxon>Saccharothrix</taxon>
    </lineage>
</organism>
<name>A0A918AUK8_9PSEU</name>
<dbReference type="Proteomes" id="UP000639606">
    <property type="component" value="Unassembled WGS sequence"/>
</dbReference>
<evidence type="ECO:0000313" key="3">
    <source>
        <dbReference type="EMBL" id="GGP85958.1"/>
    </source>
</evidence>
<reference evidence="3" key="2">
    <citation type="submission" date="2020-09" db="EMBL/GenBank/DDBJ databases">
        <authorList>
            <person name="Sun Q."/>
            <person name="Ohkuma M."/>
        </authorList>
    </citation>
    <scope>NUCLEOTIDE SEQUENCE</scope>
    <source>
        <strain evidence="3">JCM 3313</strain>
    </source>
</reference>
<dbReference type="NCBIfam" id="TIGR04362">
    <property type="entry name" value="choice_anch_C"/>
    <property type="match status" value="1"/>
</dbReference>
<dbReference type="EMBL" id="BMRG01000029">
    <property type="protein sequence ID" value="GGP85958.1"/>
    <property type="molecule type" value="Genomic_DNA"/>
</dbReference>
<feature type="chain" id="PRO_5036792929" description="DUF642 domain-containing protein" evidence="1">
    <location>
        <begin position="25"/>
        <end position="194"/>
    </location>
</feature>
<accession>A0A918AUK8</accession>
<feature type="domain" description="DUF642" evidence="2">
    <location>
        <begin position="33"/>
        <end position="189"/>
    </location>
</feature>
<feature type="signal peptide" evidence="1">
    <location>
        <begin position="1"/>
        <end position="24"/>
    </location>
</feature>
<keyword evidence="1" id="KW-0732">Signal</keyword>